<dbReference type="Gene3D" id="2.170.140.10">
    <property type="entry name" value="Chitin binding domain"/>
    <property type="match status" value="1"/>
</dbReference>
<dbReference type="Pfam" id="PF00059">
    <property type="entry name" value="Lectin_C"/>
    <property type="match status" value="1"/>
</dbReference>
<feature type="transmembrane region" description="Helical" evidence="2">
    <location>
        <begin position="18"/>
        <end position="39"/>
    </location>
</feature>
<dbReference type="PANTHER" id="PTHR22801:SF63">
    <property type="entry name" value="C-TYPE LECTIN DOMAIN-CONTAINING PROTEIN"/>
    <property type="match status" value="1"/>
</dbReference>
<keyword evidence="2" id="KW-0812">Transmembrane</keyword>
<proteinExistence type="predicted"/>
<organism evidence="5 6">
    <name type="scientific">Meganyctiphanes norvegica</name>
    <name type="common">Northern krill</name>
    <name type="synonym">Thysanopoda norvegica</name>
    <dbReference type="NCBI Taxonomy" id="48144"/>
    <lineage>
        <taxon>Eukaryota</taxon>
        <taxon>Metazoa</taxon>
        <taxon>Ecdysozoa</taxon>
        <taxon>Arthropoda</taxon>
        <taxon>Crustacea</taxon>
        <taxon>Multicrustacea</taxon>
        <taxon>Malacostraca</taxon>
        <taxon>Eumalacostraca</taxon>
        <taxon>Eucarida</taxon>
        <taxon>Euphausiacea</taxon>
        <taxon>Euphausiidae</taxon>
        <taxon>Meganyctiphanes</taxon>
    </lineage>
</organism>
<dbReference type="EMBL" id="CAXKWB010016579">
    <property type="protein sequence ID" value="CAL4116607.1"/>
    <property type="molecule type" value="Genomic_DNA"/>
</dbReference>
<keyword evidence="2" id="KW-0472">Membrane</keyword>
<keyword evidence="6" id="KW-1185">Reference proteome</keyword>
<dbReference type="InterPro" id="IPR036508">
    <property type="entry name" value="Chitin-bd_dom_sf"/>
</dbReference>
<evidence type="ECO:0000259" key="4">
    <source>
        <dbReference type="PROSITE" id="PS50940"/>
    </source>
</evidence>
<dbReference type="SMART" id="SM00494">
    <property type="entry name" value="ChtBD2"/>
    <property type="match status" value="1"/>
</dbReference>
<protein>
    <recommendedName>
        <fullName evidence="7">C-type lectin</fullName>
    </recommendedName>
</protein>
<comment type="caution">
    <text evidence="5">The sequence shown here is derived from an EMBL/GenBank/DDBJ whole genome shotgun (WGS) entry which is preliminary data.</text>
</comment>
<name>A0AAV2R574_MEGNR</name>
<dbReference type="SUPFAM" id="SSF57625">
    <property type="entry name" value="Invertebrate chitin-binding proteins"/>
    <property type="match status" value="1"/>
</dbReference>
<dbReference type="GO" id="GO:0008061">
    <property type="term" value="F:chitin binding"/>
    <property type="evidence" value="ECO:0007669"/>
    <property type="project" value="InterPro"/>
</dbReference>
<dbReference type="InterPro" id="IPR001304">
    <property type="entry name" value="C-type_lectin-like"/>
</dbReference>
<dbReference type="SMART" id="SM00034">
    <property type="entry name" value="CLECT"/>
    <property type="match status" value="1"/>
</dbReference>
<dbReference type="InterPro" id="IPR016186">
    <property type="entry name" value="C-type_lectin-like/link_sf"/>
</dbReference>
<dbReference type="InterPro" id="IPR050801">
    <property type="entry name" value="Ca-Dep_Lectins_ImmuneDev"/>
</dbReference>
<reference evidence="5 6" key="1">
    <citation type="submission" date="2024-05" db="EMBL/GenBank/DDBJ databases">
        <authorList>
            <person name="Wallberg A."/>
        </authorList>
    </citation>
    <scope>NUCLEOTIDE SEQUENCE [LARGE SCALE GENOMIC DNA]</scope>
</reference>
<dbReference type="Gene3D" id="3.10.100.10">
    <property type="entry name" value="Mannose-Binding Protein A, subunit A"/>
    <property type="match status" value="1"/>
</dbReference>
<feature type="non-terminal residue" evidence="5">
    <location>
        <position position="1"/>
    </location>
</feature>
<evidence type="ECO:0000256" key="2">
    <source>
        <dbReference type="SAM" id="Phobius"/>
    </source>
</evidence>
<evidence type="ECO:0000313" key="5">
    <source>
        <dbReference type="EMBL" id="CAL4116607.1"/>
    </source>
</evidence>
<accession>A0AAV2R574</accession>
<dbReference type="Proteomes" id="UP001497623">
    <property type="component" value="Unassembled WGS sequence"/>
</dbReference>
<feature type="region of interest" description="Disordered" evidence="1">
    <location>
        <begin position="112"/>
        <end position="145"/>
    </location>
</feature>
<dbReference type="InterPro" id="IPR002557">
    <property type="entry name" value="Chitin-bd_dom"/>
</dbReference>
<dbReference type="Pfam" id="PF01607">
    <property type="entry name" value="CBM_14"/>
    <property type="match status" value="1"/>
</dbReference>
<dbReference type="PROSITE" id="PS50041">
    <property type="entry name" value="C_TYPE_LECTIN_2"/>
    <property type="match status" value="1"/>
</dbReference>
<evidence type="ECO:0000256" key="1">
    <source>
        <dbReference type="SAM" id="MobiDB-lite"/>
    </source>
</evidence>
<evidence type="ECO:0000313" key="6">
    <source>
        <dbReference type="Proteomes" id="UP001497623"/>
    </source>
</evidence>
<dbReference type="SUPFAM" id="SSF56436">
    <property type="entry name" value="C-type lectin-like"/>
    <property type="match status" value="1"/>
</dbReference>
<sequence length="279" mass="30815">QSWCRSPLPVLSLSGLDLASIMAFGKGCCLLGAVLLLVLQSSNAKSVKFTSRAGSVGDAMCNWPTGQQYWPHPTDCHMFVQCTPYGPQEMHCAPGTAWSQSITTCDWEANTDCGRAPPPPPPTAAPTAAPTASPTAAPTAPPPSCPAPFKLRGNECFFVSEDKTDLLDWDESRQRCISMGSDLAQPQDMVDFVAYIEESYPESKSTIWLGATDKDVEQEWYWVSGEPVPPAMWKPWPDNQPSGDGNCMEIHWLKRNGFYMNDWYCRNKGHFACEFDMSQ</sequence>
<keyword evidence="2" id="KW-1133">Transmembrane helix</keyword>
<gene>
    <name evidence="5" type="ORF">MNOR_LOCUS21009</name>
</gene>
<dbReference type="CDD" id="cd00037">
    <property type="entry name" value="CLECT"/>
    <property type="match status" value="1"/>
</dbReference>
<evidence type="ECO:0000259" key="3">
    <source>
        <dbReference type="PROSITE" id="PS50041"/>
    </source>
</evidence>
<evidence type="ECO:0008006" key="7">
    <source>
        <dbReference type="Google" id="ProtNLM"/>
    </source>
</evidence>
<dbReference type="InterPro" id="IPR016187">
    <property type="entry name" value="CTDL_fold"/>
</dbReference>
<feature type="domain" description="C-type lectin" evidence="3">
    <location>
        <begin position="152"/>
        <end position="274"/>
    </location>
</feature>
<dbReference type="AlphaFoldDB" id="A0AAV2R574"/>
<dbReference type="PANTHER" id="PTHR22801">
    <property type="entry name" value="LITHOSTATHINE"/>
    <property type="match status" value="1"/>
</dbReference>
<feature type="compositionally biased region" description="Low complexity" evidence="1">
    <location>
        <begin position="125"/>
        <end position="138"/>
    </location>
</feature>
<dbReference type="GO" id="GO:0005576">
    <property type="term" value="C:extracellular region"/>
    <property type="evidence" value="ECO:0007669"/>
    <property type="project" value="InterPro"/>
</dbReference>
<feature type="domain" description="Chitin-binding type-2" evidence="4">
    <location>
        <begin position="58"/>
        <end position="115"/>
    </location>
</feature>
<dbReference type="PROSITE" id="PS50940">
    <property type="entry name" value="CHIT_BIND_II"/>
    <property type="match status" value="1"/>
</dbReference>